<accession>D4DRY7</accession>
<proteinExistence type="predicted"/>
<evidence type="ECO:0000313" key="1">
    <source>
        <dbReference type="EMBL" id="EFE49403.1"/>
    </source>
</evidence>
<protein>
    <submittedName>
        <fullName evidence="1">Uncharacterized protein</fullName>
    </submittedName>
</protein>
<comment type="caution">
    <text evidence="1">The sequence shown here is derived from an EMBL/GenBank/DDBJ whole genome shotgun (WGS) entry which is preliminary data.</text>
</comment>
<dbReference type="EMBL" id="ADBF01000152">
    <property type="protein sequence ID" value="EFE49403.1"/>
    <property type="molecule type" value="Genomic_DNA"/>
</dbReference>
<sequence>MPCLALLFVLSAASSPCPDSNLILYIGRMGMAALFFKDETWF</sequence>
<organism evidence="1 2">
    <name type="scientific">Neisseria elongata subsp. glycolytica ATCC 29315</name>
    <dbReference type="NCBI Taxonomy" id="546263"/>
    <lineage>
        <taxon>Bacteria</taxon>
        <taxon>Pseudomonadati</taxon>
        <taxon>Pseudomonadota</taxon>
        <taxon>Betaproteobacteria</taxon>
        <taxon>Neisseriales</taxon>
        <taxon>Neisseriaceae</taxon>
        <taxon>Neisseria</taxon>
    </lineage>
</organism>
<name>D4DRY7_NEIEG</name>
<gene>
    <name evidence="1" type="ORF">NEIELOOT_01830</name>
</gene>
<dbReference type="Proteomes" id="UP000005536">
    <property type="component" value="Unassembled WGS sequence"/>
</dbReference>
<reference evidence="1 2" key="1">
    <citation type="submission" date="2010-02" db="EMBL/GenBank/DDBJ databases">
        <authorList>
            <person name="Weinstock G."/>
            <person name="Sodergren E."/>
            <person name="Clifton S."/>
            <person name="Fulton L."/>
            <person name="Fulton B."/>
            <person name="Courtney L."/>
            <person name="Fronick C."/>
            <person name="Harrison M."/>
            <person name="Strong C."/>
            <person name="Farmer C."/>
            <person name="Delahaunty K."/>
            <person name="Markovic C."/>
            <person name="Hall O."/>
            <person name="Minx P."/>
            <person name="Tomlinson C."/>
            <person name="Mitreva M."/>
            <person name="Nelson J."/>
            <person name="Hou S."/>
            <person name="Wollam A."/>
            <person name="Pepin K.H."/>
            <person name="Johnson M."/>
            <person name="Bhonagiri V."/>
            <person name="Zhang X."/>
            <person name="Suruliraj S."/>
            <person name="Warren W."/>
            <person name="Chinwalla A."/>
            <person name="Mardis E.R."/>
            <person name="Wilson R.K."/>
        </authorList>
    </citation>
    <scope>NUCLEOTIDE SEQUENCE [LARGE SCALE GENOMIC DNA]</scope>
    <source>
        <strain evidence="1 2">ATCC 29315</strain>
    </source>
</reference>
<dbReference type="AlphaFoldDB" id="D4DRY7"/>
<evidence type="ECO:0000313" key="2">
    <source>
        <dbReference type="Proteomes" id="UP000005536"/>
    </source>
</evidence>